<dbReference type="Proteomes" id="UP000428260">
    <property type="component" value="Chromosome"/>
</dbReference>
<dbReference type="Gene3D" id="2.60.40.1120">
    <property type="entry name" value="Carboxypeptidase-like, regulatory domain"/>
    <property type="match status" value="1"/>
</dbReference>
<protein>
    <submittedName>
        <fullName evidence="2">DUF4382 domain-containing protein</fullName>
    </submittedName>
</protein>
<proteinExistence type="predicted"/>
<dbReference type="Pfam" id="PF14321">
    <property type="entry name" value="DUF4382"/>
    <property type="match status" value="1"/>
</dbReference>
<dbReference type="KEGG" id="mcos:GM418_14275"/>
<evidence type="ECO:0000313" key="2">
    <source>
        <dbReference type="EMBL" id="QGY44792.1"/>
    </source>
</evidence>
<dbReference type="InterPro" id="IPR025491">
    <property type="entry name" value="DUF4382"/>
</dbReference>
<dbReference type="AlphaFoldDB" id="A0A6I6JXC8"/>
<reference evidence="2 3" key="1">
    <citation type="submission" date="2019-11" db="EMBL/GenBank/DDBJ databases">
        <authorList>
            <person name="Zheng R.K."/>
            <person name="Sun C.M."/>
        </authorList>
    </citation>
    <scope>NUCLEOTIDE SEQUENCE [LARGE SCALE GENOMIC DNA]</scope>
    <source>
        <strain evidence="2 3">WC007</strain>
    </source>
</reference>
<organism evidence="2 3">
    <name type="scientific">Maribellus comscasis</name>
    <dbReference type="NCBI Taxonomy" id="2681766"/>
    <lineage>
        <taxon>Bacteria</taxon>
        <taxon>Pseudomonadati</taxon>
        <taxon>Bacteroidota</taxon>
        <taxon>Bacteroidia</taxon>
        <taxon>Marinilabiliales</taxon>
        <taxon>Prolixibacteraceae</taxon>
        <taxon>Maribellus</taxon>
    </lineage>
</organism>
<evidence type="ECO:0000313" key="3">
    <source>
        <dbReference type="Proteomes" id="UP000428260"/>
    </source>
</evidence>
<dbReference type="EMBL" id="CP046401">
    <property type="protein sequence ID" value="QGY44792.1"/>
    <property type="molecule type" value="Genomic_DNA"/>
</dbReference>
<dbReference type="PROSITE" id="PS51257">
    <property type="entry name" value="PROKAR_LIPOPROTEIN"/>
    <property type="match status" value="1"/>
</dbReference>
<dbReference type="InterPro" id="IPR013784">
    <property type="entry name" value="Carb-bd-like_fold"/>
</dbReference>
<feature type="domain" description="DUF4382" evidence="1">
    <location>
        <begin position="32"/>
        <end position="185"/>
    </location>
</feature>
<dbReference type="Pfam" id="PF13620">
    <property type="entry name" value="CarboxypepD_reg"/>
    <property type="match status" value="1"/>
</dbReference>
<evidence type="ECO:0000259" key="1">
    <source>
        <dbReference type="Pfam" id="PF14321"/>
    </source>
</evidence>
<sequence length="287" mass="31729">MRKLKFIIIGIVVSIAMISCNNNDEKISMDGKGRINVHLTDSPFPVGLISHTYVTIDRVEIRQKTEVDMEESDDTFLVLSEETMVVDLLELTNGITEQIASVDLEAGYYDMLRLRVTDATVVLTNGSEFDLKVPSGSSSGLKVKIQPEIYLEEGQTSDVLLDFDVSKSFVVKGPLDNIKGFNFKPVVRGVYMGAAGRIEGNVTDTLEAPLEDVMVKAWLISEMENSNLEEDSTYVSSFTDEFGDYKIIGLREGTYTVVCEIEGYESDTLNNVSVIAGEAVSVDFELK</sequence>
<dbReference type="SUPFAM" id="SSF49452">
    <property type="entry name" value="Starch-binding domain-like"/>
    <property type="match status" value="1"/>
</dbReference>
<accession>A0A6I6JXC8</accession>
<gene>
    <name evidence="2" type="ORF">GM418_14275</name>
</gene>
<name>A0A6I6JXC8_9BACT</name>
<dbReference type="RefSeq" id="WP_158867434.1">
    <property type="nucleotide sequence ID" value="NZ_CP046401.1"/>
</dbReference>
<dbReference type="GO" id="GO:0030246">
    <property type="term" value="F:carbohydrate binding"/>
    <property type="evidence" value="ECO:0007669"/>
    <property type="project" value="InterPro"/>
</dbReference>
<keyword evidence="3" id="KW-1185">Reference proteome</keyword>